<dbReference type="CDD" id="cd04301">
    <property type="entry name" value="NAT_SF"/>
    <property type="match status" value="1"/>
</dbReference>
<feature type="domain" description="N-acetyltransferase" evidence="1">
    <location>
        <begin position="3"/>
        <end position="210"/>
    </location>
</feature>
<dbReference type="AlphaFoldDB" id="A0AA39QRI0"/>
<proteinExistence type="predicted"/>
<protein>
    <recommendedName>
        <fullName evidence="1">N-acetyltransferase domain-containing protein</fullName>
    </recommendedName>
</protein>
<dbReference type="InterPro" id="IPR016181">
    <property type="entry name" value="Acyl_CoA_acyltransferase"/>
</dbReference>
<dbReference type="PROSITE" id="PS51186">
    <property type="entry name" value="GNAT"/>
    <property type="match status" value="1"/>
</dbReference>
<dbReference type="InterPro" id="IPR052523">
    <property type="entry name" value="Trichothecene_AcTrans"/>
</dbReference>
<dbReference type="EMBL" id="JAFEKC020000022">
    <property type="protein sequence ID" value="KAK0507820.1"/>
    <property type="molecule type" value="Genomic_DNA"/>
</dbReference>
<dbReference type="PANTHER" id="PTHR42791">
    <property type="entry name" value="GNAT FAMILY ACETYLTRANSFERASE"/>
    <property type="match status" value="1"/>
</dbReference>
<gene>
    <name evidence="2" type="ORF">JMJ35_009709</name>
</gene>
<sequence>MPLELREVKEDHEWNELIQCECESYEDPFNAFYILLRPDRGNSQKAREGFKELRDRQLGWHKSDPTSRWFKVVDTDIGDKVVGGACWNTFTENPYPKPLDHPLEGSWWPEGEPREFANKLLDDWLQHRSRKMNRPHMLLAICFVHPEHRRRGAASMLVGWGANKADELGIEAFVEATDDGKPCYEQHGFTFMNTFYLDSARRNPSKKWMEMGNYLKTPIHCYLMWRPKGGKFEEGKTVVPWDNKYYKNW</sequence>
<dbReference type="Proteomes" id="UP001166286">
    <property type="component" value="Unassembled WGS sequence"/>
</dbReference>
<comment type="caution">
    <text evidence="2">The sequence shown here is derived from an EMBL/GenBank/DDBJ whole genome shotgun (WGS) entry which is preliminary data.</text>
</comment>
<dbReference type="SUPFAM" id="SSF55729">
    <property type="entry name" value="Acyl-CoA N-acyltransferases (Nat)"/>
    <property type="match status" value="1"/>
</dbReference>
<evidence type="ECO:0000313" key="2">
    <source>
        <dbReference type="EMBL" id="KAK0507820.1"/>
    </source>
</evidence>
<evidence type="ECO:0000313" key="3">
    <source>
        <dbReference type="Proteomes" id="UP001166286"/>
    </source>
</evidence>
<dbReference type="GO" id="GO:0016747">
    <property type="term" value="F:acyltransferase activity, transferring groups other than amino-acyl groups"/>
    <property type="evidence" value="ECO:0007669"/>
    <property type="project" value="InterPro"/>
</dbReference>
<reference evidence="2" key="1">
    <citation type="submission" date="2023-03" db="EMBL/GenBank/DDBJ databases">
        <title>Complete genome of Cladonia borealis.</title>
        <authorList>
            <person name="Park H."/>
        </authorList>
    </citation>
    <scope>NUCLEOTIDE SEQUENCE</scope>
    <source>
        <strain evidence="2">ANT050790</strain>
    </source>
</reference>
<evidence type="ECO:0000259" key="1">
    <source>
        <dbReference type="PROSITE" id="PS51186"/>
    </source>
</evidence>
<accession>A0AA39QRI0</accession>
<name>A0AA39QRI0_9LECA</name>
<dbReference type="Pfam" id="PF00583">
    <property type="entry name" value="Acetyltransf_1"/>
    <property type="match status" value="1"/>
</dbReference>
<dbReference type="InterPro" id="IPR000182">
    <property type="entry name" value="GNAT_dom"/>
</dbReference>
<organism evidence="2 3">
    <name type="scientific">Cladonia borealis</name>
    <dbReference type="NCBI Taxonomy" id="184061"/>
    <lineage>
        <taxon>Eukaryota</taxon>
        <taxon>Fungi</taxon>
        <taxon>Dikarya</taxon>
        <taxon>Ascomycota</taxon>
        <taxon>Pezizomycotina</taxon>
        <taxon>Lecanoromycetes</taxon>
        <taxon>OSLEUM clade</taxon>
        <taxon>Lecanoromycetidae</taxon>
        <taxon>Lecanorales</taxon>
        <taxon>Lecanorineae</taxon>
        <taxon>Cladoniaceae</taxon>
        <taxon>Cladonia</taxon>
    </lineage>
</organism>
<keyword evidence="3" id="KW-1185">Reference proteome</keyword>
<dbReference type="Gene3D" id="3.40.630.30">
    <property type="match status" value="1"/>
</dbReference>
<dbReference type="PANTHER" id="PTHR42791:SF5">
    <property type="entry name" value="HYPOTHETICAL ACETYLTRANSFERASE (EUROFUNG)"/>
    <property type="match status" value="1"/>
</dbReference>